<sequence length="131" mass="14841">MDGEIIGGLINSISRFIHLVACQTTKNASLEDFRKIVGILKLLKPVLDEAIDSELALDEHLMKDLEEFDVAVNEARELIEKGSQRTSKIYNNSLKLFLIQEQLKAVLEFGLFLIQEQLKAVLEFDSIPKQL</sequence>
<reference evidence="2 3" key="1">
    <citation type="submission" date="2023-10" db="EMBL/GenBank/DDBJ databases">
        <title>Chromosome-scale genome assembly provides insights into flower coloration mechanisms of Canna indica.</title>
        <authorList>
            <person name="Li C."/>
        </authorList>
    </citation>
    <scope>NUCLEOTIDE SEQUENCE [LARGE SCALE GENOMIC DNA]</scope>
    <source>
        <tissue evidence="2">Flower</tissue>
    </source>
</reference>
<accession>A0AAQ3KBY6</accession>
<keyword evidence="3" id="KW-1185">Reference proteome</keyword>
<protein>
    <recommendedName>
        <fullName evidence="1">PUB2-4-like N-terminal domain-containing protein</fullName>
    </recommendedName>
</protein>
<dbReference type="AlphaFoldDB" id="A0AAQ3KBY6"/>
<dbReference type="Pfam" id="PF25240">
    <property type="entry name" value="PUB2_N"/>
    <property type="match status" value="1"/>
</dbReference>
<evidence type="ECO:0000313" key="2">
    <source>
        <dbReference type="EMBL" id="WOL04388.1"/>
    </source>
</evidence>
<dbReference type="EMBL" id="CP136893">
    <property type="protein sequence ID" value="WOL04388.1"/>
    <property type="molecule type" value="Genomic_DNA"/>
</dbReference>
<proteinExistence type="predicted"/>
<gene>
    <name evidence="2" type="ORF">Cni_G13109</name>
</gene>
<dbReference type="Proteomes" id="UP001327560">
    <property type="component" value="Chromosome 4"/>
</dbReference>
<name>A0AAQ3KBY6_9LILI</name>
<dbReference type="InterPro" id="IPR057314">
    <property type="entry name" value="PUB2-4-like_N"/>
</dbReference>
<organism evidence="2 3">
    <name type="scientific">Canna indica</name>
    <name type="common">Indian-shot</name>
    <dbReference type="NCBI Taxonomy" id="4628"/>
    <lineage>
        <taxon>Eukaryota</taxon>
        <taxon>Viridiplantae</taxon>
        <taxon>Streptophyta</taxon>
        <taxon>Embryophyta</taxon>
        <taxon>Tracheophyta</taxon>
        <taxon>Spermatophyta</taxon>
        <taxon>Magnoliopsida</taxon>
        <taxon>Liliopsida</taxon>
        <taxon>Zingiberales</taxon>
        <taxon>Cannaceae</taxon>
        <taxon>Canna</taxon>
    </lineage>
</organism>
<feature type="domain" description="PUB2-4-like N-terminal" evidence="1">
    <location>
        <begin position="5"/>
        <end position="90"/>
    </location>
</feature>
<evidence type="ECO:0000313" key="3">
    <source>
        <dbReference type="Proteomes" id="UP001327560"/>
    </source>
</evidence>
<evidence type="ECO:0000259" key="1">
    <source>
        <dbReference type="Pfam" id="PF25240"/>
    </source>
</evidence>